<reference evidence="2 3" key="1">
    <citation type="submission" date="2019-11" db="EMBL/GenBank/DDBJ databases">
        <title>Paenibacillus monticola sp. nov., a novel PGPR strain isolated from mountain sample in China.</title>
        <authorList>
            <person name="Zhao Q."/>
            <person name="Li H.-P."/>
            <person name="Zhang J.-L."/>
        </authorList>
    </citation>
    <scope>NUCLEOTIDE SEQUENCE [LARGE SCALE GENOMIC DNA]</scope>
    <source>
        <strain evidence="2 3">LC-T2</strain>
    </source>
</reference>
<evidence type="ECO:0000313" key="2">
    <source>
        <dbReference type="EMBL" id="MRN52679.1"/>
    </source>
</evidence>
<evidence type="ECO:0000256" key="1">
    <source>
        <dbReference type="SAM" id="Phobius"/>
    </source>
</evidence>
<feature type="transmembrane region" description="Helical" evidence="1">
    <location>
        <begin position="130"/>
        <end position="151"/>
    </location>
</feature>
<keyword evidence="1" id="KW-0812">Transmembrane</keyword>
<gene>
    <name evidence="2" type="ORF">GJB61_06665</name>
</gene>
<protein>
    <submittedName>
        <fullName evidence="2">Uncharacterized protein</fullName>
    </submittedName>
</protein>
<feature type="transmembrane region" description="Helical" evidence="1">
    <location>
        <begin position="63"/>
        <end position="82"/>
    </location>
</feature>
<name>A0A7X2H340_9BACL</name>
<proteinExistence type="predicted"/>
<keyword evidence="1" id="KW-1133">Transmembrane helix</keyword>
<feature type="transmembrane region" description="Helical" evidence="1">
    <location>
        <begin position="94"/>
        <end position="118"/>
    </location>
</feature>
<dbReference type="RefSeq" id="WP_154117678.1">
    <property type="nucleotide sequence ID" value="NZ_WJXB01000002.1"/>
</dbReference>
<sequence>MKWNLLMLSGCGAEEELEMRLFLKLNAISALYGLLFFIEIELVANIYRISRVTGWDINRVDKIVFILNIAIFILSTVLFVYVTYNYMNGMNLRYFSAIMWFPYLALYIYVLSSCFPITDPGEQPSHGLGIIGMGALIIYPFYIVFINMFGFTEGKSNSG</sequence>
<comment type="caution">
    <text evidence="2">The sequence shown here is derived from an EMBL/GenBank/DDBJ whole genome shotgun (WGS) entry which is preliminary data.</text>
</comment>
<accession>A0A7X2H340</accession>
<keyword evidence="3" id="KW-1185">Reference proteome</keyword>
<organism evidence="2 3">
    <name type="scientific">Paenibacillus monticola</name>
    <dbReference type="NCBI Taxonomy" id="2666075"/>
    <lineage>
        <taxon>Bacteria</taxon>
        <taxon>Bacillati</taxon>
        <taxon>Bacillota</taxon>
        <taxon>Bacilli</taxon>
        <taxon>Bacillales</taxon>
        <taxon>Paenibacillaceae</taxon>
        <taxon>Paenibacillus</taxon>
    </lineage>
</organism>
<evidence type="ECO:0000313" key="3">
    <source>
        <dbReference type="Proteomes" id="UP000463051"/>
    </source>
</evidence>
<feature type="transmembrane region" description="Helical" evidence="1">
    <location>
        <begin position="21"/>
        <end position="43"/>
    </location>
</feature>
<keyword evidence="1" id="KW-0472">Membrane</keyword>
<dbReference type="AlphaFoldDB" id="A0A7X2H340"/>
<dbReference type="Proteomes" id="UP000463051">
    <property type="component" value="Unassembled WGS sequence"/>
</dbReference>
<dbReference type="EMBL" id="WJXB01000002">
    <property type="protein sequence ID" value="MRN52679.1"/>
    <property type="molecule type" value="Genomic_DNA"/>
</dbReference>